<accession>A0A8X6PXY2</accession>
<dbReference type="OrthoDB" id="6431474at2759"/>
<feature type="compositionally biased region" description="Basic and acidic residues" evidence="1">
    <location>
        <begin position="169"/>
        <end position="178"/>
    </location>
</feature>
<evidence type="ECO:0000256" key="1">
    <source>
        <dbReference type="SAM" id="MobiDB-lite"/>
    </source>
</evidence>
<dbReference type="EMBL" id="BMAW01120975">
    <property type="protein sequence ID" value="GFT91920.1"/>
    <property type="molecule type" value="Genomic_DNA"/>
</dbReference>
<evidence type="ECO:0000313" key="3">
    <source>
        <dbReference type="Proteomes" id="UP000887013"/>
    </source>
</evidence>
<sequence length="678" mass="76934">MDMSDIVVIDEDNGDLEEGEITDDVEPEVEILSYPKTKPKKLPRRYVLHDRSSNSKHRNCKHKTKNKLKKSTKFSSMPFRKHKSSCPRHNVEKYGLSVERLSTAKNESTLCDLKHRENRNNYVSTVKSAFKNYTSPPRAASNLRKVGPNIENEDNFSQLLLNYKKTQERCNQKNDKVDSNCLDNSSKKGNTTQIMNDRKDHVSPSQHHSHEKLLLASTEKKENESEDDDVDELRRIALATFTKKSVVDKESSVKTNGVTSFDLNYVSNPPSEVPAQKPLESYQVECDNGSHDNYDVVDMDIDDDENFENVSNDDLFIIDKTPAVSEFSQNFSNVEHTQNHNINIHDVSQSIPLENGIHHFPPNQFKSNDDFEEELLRAELIASLNSSQRKLPSLLPCKIPMKGKPEIANKTLNSVQKIIIAKQHSVYSKRPVRNLMKRSSKTVVQGKSNFLKLAPKTLKAPPPRSINAAQERLIITLNNDTSTEESEEESDKNTAIQENVPVSSIEALISSARQKSDVSHSKISNSNNVSCLSKAQQEEYNNLKKILAEKEPYSIQPPIVKEKNVPDQTHLTFLGDKISVAKTTLEKEIGKRKQMQAELMKKKQNYMASKLKVQLLKEQLHAAEKLKAANLESWKQCSAKLDVIKKSVSKWATFVRLLETELSNRSSQLEQNPPAPRI</sequence>
<dbReference type="AlphaFoldDB" id="A0A8X6PXY2"/>
<evidence type="ECO:0000313" key="2">
    <source>
        <dbReference type="EMBL" id="GFT91920.1"/>
    </source>
</evidence>
<organism evidence="2 3">
    <name type="scientific">Nephila pilipes</name>
    <name type="common">Giant wood spider</name>
    <name type="synonym">Nephila maculata</name>
    <dbReference type="NCBI Taxonomy" id="299642"/>
    <lineage>
        <taxon>Eukaryota</taxon>
        <taxon>Metazoa</taxon>
        <taxon>Ecdysozoa</taxon>
        <taxon>Arthropoda</taxon>
        <taxon>Chelicerata</taxon>
        <taxon>Arachnida</taxon>
        <taxon>Araneae</taxon>
        <taxon>Araneomorphae</taxon>
        <taxon>Entelegynae</taxon>
        <taxon>Araneoidea</taxon>
        <taxon>Nephilidae</taxon>
        <taxon>Nephila</taxon>
    </lineage>
</organism>
<comment type="caution">
    <text evidence="2">The sequence shown here is derived from an EMBL/GenBank/DDBJ whole genome shotgun (WGS) entry which is preliminary data.</text>
</comment>
<keyword evidence="3" id="KW-1185">Reference proteome</keyword>
<dbReference type="Proteomes" id="UP000887013">
    <property type="component" value="Unassembled WGS sequence"/>
</dbReference>
<feature type="region of interest" description="Disordered" evidence="1">
    <location>
        <begin position="169"/>
        <end position="228"/>
    </location>
</feature>
<reference evidence="2" key="1">
    <citation type="submission" date="2020-08" db="EMBL/GenBank/DDBJ databases">
        <title>Multicomponent nature underlies the extraordinary mechanical properties of spider dragline silk.</title>
        <authorList>
            <person name="Kono N."/>
            <person name="Nakamura H."/>
            <person name="Mori M."/>
            <person name="Yoshida Y."/>
            <person name="Ohtoshi R."/>
            <person name="Malay A.D."/>
            <person name="Moran D.A.P."/>
            <person name="Tomita M."/>
            <person name="Numata K."/>
            <person name="Arakawa K."/>
        </authorList>
    </citation>
    <scope>NUCLEOTIDE SEQUENCE</scope>
</reference>
<gene>
    <name evidence="2" type="primary">NCL1_35974</name>
    <name evidence="2" type="ORF">NPIL_338201</name>
</gene>
<feature type="compositionally biased region" description="Polar residues" evidence="1">
    <location>
        <begin position="181"/>
        <end position="195"/>
    </location>
</feature>
<proteinExistence type="predicted"/>
<name>A0A8X6PXY2_NEPPI</name>
<protein>
    <submittedName>
        <fullName evidence="2">Uncharacterized protein</fullName>
    </submittedName>
</protein>